<reference evidence="2 3" key="1">
    <citation type="submission" date="2019-01" db="EMBL/GenBank/DDBJ databases">
        <authorList>
            <person name="Chen W.-M."/>
        </authorList>
    </citation>
    <scope>NUCLEOTIDE SEQUENCE [LARGE SCALE GENOMIC DNA]</scope>
    <source>
        <strain evidence="2 3">TER-1</strain>
    </source>
</reference>
<dbReference type="Gene3D" id="1.10.3550.20">
    <property type="match status" value="1"/>
</dbReference>
<dbReference type="OrthoDB" id="1310645at2"/>
<protein>
    <recommendedName>
        <fullName evidence="1">T4 RNA ligase 1-like N-terminal domain-containing protein</fullName>
    </recommendedName>
</protein>
<dbReference type="AlphaFoldDB" id="A0A3S2XSH3"/>
<dbReference type="Proteomes" id="UP000286997">
    <property type="component" value="Unassembled WGS sequence"/>
</dbReference>
<comment type="caution">
    <text evidence="2">The sequence shown here is derived from an EMBL/GenBank/DDBJ whole genome shotgun (WGS) entry which is preliminary data.</text>
</comment>
<dbReference type="InterPro" id="IPR019039">
    <property type="entry name" value="T4-Rnl1-like_N"/>
</dbReference>
<name>A0A3S2XSH3_9HYPH</name>
<accession>A0A3S2XSH3</accession>
<feature type="domain" description="T4 RNA ligase 1-like N-terminal" evidence="1">
    <location>
        <begin position="67"/>
        <end position="255"/>
    </location>
</feature>
<sequence length="394" mass="43295">MTASRWGHGRDRNEEISVDFAAIRSLEDVEPFISFERGFVVSRRADHTVVDYVYAVPETFSCGVSLECRGLKFDRSGRIIGRPFHKFFNIGERERIEDTDWSAPHGLLAKLDGSMIHPVILDGRLAFMTRKGESAQAIMARHHAEPGTLDLSRFLIEGGITPIFEFTSPDNRVVVAYDSPALTLLAAREMVSGRYLPRAEIVRLGERFGVPVVVEVDPIADAAAFIAQARREAGIEGYVVCFESGHRLKLKTDGYVLRHRAIAGIHLEKNVLAWVATQAVDDVVAILPPDIAARVLAYQAAVNAGIAAHAGAIADFAAEHRDLPRKEFAALALSRFDRRLTGAVFAAFDGRDPARVIVDMLAQAAKSDPKVDAIRDLFALTWSVEGLALPELET</sequence>
<dbReference type="EMBL" id="SACP01000001">
    <property type="protein sequence ID" value="RVU21860.1"/>
    <property type="molecule type" value="Genomic_DNA"/>
</dbReference>
<evidence type="ECO:0000313" key="3">
    <source>
        <dbReference type="Proteomes" id="UP000286997"/>
    </source>
</evidence>
<dbReference type="Pfam" id="PF09511">
    <property type="entry name" value="RNA_lig_T4_1"/>
    <property type="match status" value="1"/>
</dbReference>
<evidence type="ECO:0000313" key="2">
    <source>
        <dbReference type="EMBL" id="RVU21860.1"/>
    </source>
</evidence>
<proteinExistence type="predicted"/>
<organism evidence="2 3">
    <name type="scientific">Methylobacterium oryzihabitans</name>
    <dbReference type="NCBI Taxonomy" id="2499852"/>
    <lineage>
        <taxon>Bacteria</taxon>
        <taxon>Pseudomonadati</taxon>
        <taxon>Pseudomonadota</taxon>
        <taxon>Alphaproteobacteria</taxon>
        <taxon>Hyphomicrobiales</taxon>
        <taxon>Methylobacteriaceae</taxon>
        <taxon>Methylobacterium</taxon>
    </lineage>
</organism>
<keyword evidence="3" id="KW-1185">Reference proteome</keyword>
<evidence type="ECO:0000259" key="1">
    <source>
        <dbReference type="Pfam" id="PF09511"/>
    </source>
</evidence>
<gene>
    <name evidence="2" type="ORF">EOE48_02090</name>
</gene>